<dbReference type="GO" id="GO:0016020">
    <property type="term" value="C:membrane"/>
    <property type="evidence" value="ECO:0007669"/>
    <property type="project" value="TreeGrafter"/>
</dbReference>
<dbReference type="SUPFAM" id="SSF53474">
    <property type="entry name" value="alpha/beta-Hydrolases"/>
    <property type="match status" value="1"/>
</dbReference>
<dbReference type="InterPro" id="IPR029058">
    <property type="entry name" value="AB_hydrolase_fold"/>
</dbReference>
<dbReference type="InterPro" id="IPR000073">
    <property type="entry name" value="AB_hydrolase_1"/>
</dbReference>
<dbReference type="STRING" id="375574.GCA_001418035_00796"/>
<feature type="domain" description="AB hydrolase-1" evidence="1">
    <location>
        <begin position="36"/>
        <end position="283"/>
    </location>
</feature>
<dbReference type="PANTHER" id="PTHR43798">
    <property type="entry name" value="MONOACYLGLYCEROL LIPASE"/>
    <property type="match status" value="1"/>
</dbReference>
<proteinExistence type="predicted"/>
<dbReference type="PRINTS" id="PR00111">
    <property type="entry name" value="ABHYDROLASE"/>
</dbReference>
<dbReference type="EMBL" id="CYHA01000002">
    <property type="protein sequence ID" value="CUA82147.1"/>
    <property type="molecule type" value="Genomic_DNA"/>
</dbReference>
<protein>
    <submittedName>
        <fullName evidence="2">Pimeloyl-ACP methyl ester carboxylesterase</fullName>
    </submittedName>
</protein>
<evidence type="ECO:0000313" key="2">
    <source>
        <dbReference type="EMBL" id="CUA82147.1"/>
    </source>
</evidence>
<name>A0A0K6GUG3_9NEIS</name>
<dbReference type="OrthoDB" id="149912at2"/>
<evidence type="ECO:0000313" key="3">
    <source>
        <dbReference type="Proteomes" id="UP000243535"/>
    </source>
</evidence>
<evidence type="ECO:0000259" key="1">
    <source>
        <dbReference type="Pfam" id="PF00561"/>
    </source>
</evidence>
<dbReference type="Gene3D" id="3.40.50.1820">
    <property type="entry name" value="alpha/beta hydrolase"/>
    <property type="match status" value="1"/>
</dbReference>
<dbReference type="AlphaFoldDB" id="A0A0K6GUG3"/>
<dbReference type="Pfam" id="PF00561">
    <property type="entry name" value="Abhydrolase_1"/>
    <property type="match status" value="1"/>
</dbReference>
<accession>A0A0K6GUG3</accession>
<sequence length="298" mass="33989">MSPALPYQPHQLPRQERLDIAGRQRHLLRWGPNDAPLLLMLHGWMDCAATFQFVVDAMKEGWQVVAPDLRGFGHSEWDSESYYFPDYLADLDALLDTIAPEGPVKLLGHSLGAMVAGLYAGVRPDRVKRLMLVEGFGLPDTRPEDAPARYTRWLRERRNPPSFDVLPGFDTVARRLMQRNPHLRADRAAWLARQLAEPVEGGVRYLADPKHKMVNPILYRLEEAKAVWRRIHCPVLWVRAGDVDEHPMAQGVAATLDERRACFANLSEVVIPQCGHMVQWDQPERLAETLQHWLAQHG</sequence>
<gene>
    <name evidence="2" type="ORF">Ga0061063_1003</name>
</gene>
<keyword evidence="3" id="KW-1185">Reference proteome</keyword>
<dbReference type="PANTHER" id="PTHR43798:SF33">
    <property type="entry name" value="HYDROLASE, PUTATIVE (AFU_ORTHOLOGUE AFUA_2G14860)-RELATED"/>
    <property type="match status" value="1"/>
</dbReference>
<dbReference type="Proteomes" id="UP000243535">
    <property type="component" value="Unassembled WGS sequence"/>
</dbReference>
<reference evidence="3" key="1">
    <citation type="submission" date="2015-08" db="EMBL/GenBank/DDBJ databases">
        <authorList>
            <person name="Varghese N."/>
        </authorList>
    </citation>
    <scope>NUCLEOTIDE SEQUENCE [LARGE SCALE GENOMIC DNA]</scope>
    <source>
        <strain evidence="3">DSM 17901</strain>
    </source>
</reference>
<organism evidence="2 3">
    <name type="scientific">Gulbenkiania indica</name>
    <dbReference type="NCBI Taxonomy" id="375574"/>
    <lineage>
        <taxon>Bacteria</taxon>
        <taxon>Pseudomonadati</taxon>
        <taxon>Pseudomonadota</taxon>
        <taxon>Betaproteobacteria</taxon>
        <taxon>Neisseriales</taxon>
        <taxon>Chromobacteriaceae</taxon>
        <taxon>Gulbenkiania</taxon>
    </lineage>
</organism>
<dbReference type="InterPro" id="IPR050266">
    <property type="entry name" value="AB_hydrolase_sf"/>
</dbReference>
<dbReference type="RefSeq" id="WP_054285699.1">
    <property type="nucleotide sequence ID" value="NZ_CYHA01000002.1"/>
</dbReference>